<evidence type="ECO:0000256" key="9">
    <source>
        <dbReference type="ARBA" id="ARBA00023237"/>
    </source>
</evidence>
<evidence type="ECO:0000256" key="8">
    <source>
        <dbReference type="ARBA" id="ARBA00023170"/>
    </source>
</evidence>
<dbReference type="AlphaFoldDB" id="A0A2T5FW53"/>
<dbReference type="Gene3D" id="2.170.130.10">
    <property type="entry name" value="TonB-dependent receptor, plug domain"/>
    <property type="match status" value="1"/>
</dbReference>
<evidence type="ECO:0000313" key="16">
    <source>
        <dbReference type="Proteomes" id="UP000244162"/>
    </source>
</evidence>
<dbReference type="GO" id="GO:0015344">
    <property type="term" value="F:siderophore uptake transmembrane transporter activity"/>
    <property type="evidence" value="ECO:0007669"/>
    <property type="project" value="TreeGrafter"/>
</dbReference>
<evidence type="ECO:0000259" key="14">
    <source>
        <dbReference type="Pfam" id="PF07715"/>
    </source>
</evidence>
<evidence type="ECO:0000256" key="10">
    <source>
        <dbReference type="PROSITE-ProRule" id="PRU01360"/>
    </source>
</evidence>
<dbReference type="RefSeq" id="WP_107968362.1">
    <property type="nucleotide sequence ID" value="NZ_NWBU01000010.1"/>
</dbReference>
<dbReference type="Pfam" id="PF00593">
    <property type="entry name" value="TonB_dep_Rec_b-barrel"/>
    <property type="match status" value="1"/>
</dbReference>
<dbReference type="GO" id="GO:0009279">
    <property type="term" value="C:cell outer membrane"/>
    <property type="evidence" value="ECO:0007669"/>
    <property type="project" value="UniProtKB-SubCell"/>
</dbReference>
<dbReference type="CDD" id="cd01347">
    <property type="entry name" value="ligand_gated_channel"/>
    <property type="match status" value="1"/>
</dbReference>
<evidence type="ECO:0000256" key="4">
    <source>
        <dbReference type="ARBA" id="ARBA00022452"/>
    </source>
</evidence>
<evidence type="ECO:0000256" key="3">
    <source>
        <dbReference type="ARBA" id="ARBA00022448"/>
    </source>
</evidence>
<evidence type="ECO:0000256" key="1">
    <source>
        <dbReference type="ARBA" id="ARBA00004571"/>
    </source>
</evidence>
<keyword evidence="4 10" id="KW-1134">Transmembrane beta strand</keyword>
<dbReference type="EMBL" id="NWBU01000010">
    <property type="protein sequence ID" value="PTQ10011.1"/>
    <property type="molecule type" value="Genomic_DNA"/>
</dbReference>
<evidence type="ECO:0000256" key="6">
    <source>
        <dbReference type="ARBA" id="ARBA00023077"/>
    </source>
</evidence>
<evidence type="ECO:0000256" key="12">
    <source>
        <dbReference type="SAM" id="SignalP"/>
    </source>
</evidence>
<feature type="domain" description="TonB-dependent receptor-like beta-barrel" evidence="13">
    <location>
        <begin position="228"/>
        <end position="671"/>
    </location>
</feature>
<reference evidence="15 16" key="1">
    <citation type="submission" date="2017-09" db="EMBL/GenBank/DDBJ databases">
        <title>Sphingomonas panjinensis sp.nov., isolated from oil-contaminated soil.</title>
        <authorList>
            <person name="Wang L."/>
            <person name="Chen L."/>
        </authorList>
    </citation>
    <scope>NUCLEOTIDE SEQUENCE [LARGE SCALE GENOMIC DNA]</scope>
    <source>
        <strain evidence="15 16">FW-11</strain>
    </source>
</reference>
<evidence type="ECO:0000256" key="11">
    <source>
        <dbReference type="RuleBase" id="RU003357"/>
    </source>
</evidence>
<dbReference type="Proteomes" id="UP000244162">
    <property type="component" value="Unassembled WGS sequence"/>
</dbReference>
<dbReference type="InterPro" id="IPR000531">
    <property type="entry name" value="Beta-barrel_TonB"/>
</dbReference>
<keyword evidence="6 11" id="KW-0798">TonB box</keyword>
<dbReference type="PROSITE" id="PS52016">
    <property type="entry name" value="TONB_DEPENDENT_REC_3"/>
    <property type="match status" value="1"/>
</dbReference>
<keyword evidence="8 15" id="KW-0675">Receptor</keyword>
<evidence type="ECO:0000256" key="2">
    <source>
        <dbReference type="ARBA" id="ARBA00009810"/>
    </source>
</evidence>
<keyword evidence="7 10" id="KW-0472">Membrane</keyword>
<dbReference type="OrthoDB" id="9760333at2"/>
<keyword evidence="16" id="KW-1185">Reference proteome</keyword>
<organism evidence="15 16">
    <name type="scientific">Sphingomonas oleivorans</name>
    <dbReference type="NCBI Taxonomy" id="1735121"/>
    <lineage>
        <taxon>Bacteria</taxon>
        <taxon>Pseudomonadati</taxon>
        <taxon>Pseudomonadota</taxon>
        <taxon>Alphaproteobacteria</taxon>
        <taxon>Sphingomonadales</taxon>
        <taxon>Sphingomonadaceae</taxon>
        <taxon>Sphingomonas</taxon>
    </lineage>
</organism>
<evidence type="ECO:0000256" key="7">
    <source>
        <dbReference type="ARBA" id="ARBA00023136"/>
    </source>
</evidence>
<accession>A0A2T5FW53</accession>
<dbReference type="InterPro" id="IPR036942">
    <property type="entry name" value="Beta-barrel_TonB_sf"/>
</dbReference>
<keyword evidence="12" id="KW-0732">Signal</keyword>
<dbReference type="GO" id="GO:0015891">
    <property type="term" value="P:siderophore transport"/>
    <property type="evidence" value="ECO:0007669"/>
    <property type="project" value="InterPro"/>
</dbReference>
<dbReference type="PANTHER" id="PTHR32552:SF90">
    <property type="entry name" value="METAL-PSEUDOPALINE RECEPTOR CNTO"/>
    <property type="match status" value="1"/>
</dbReference>
<feature type="signal peptide" evidence="12">
    <location>
        <begin position="1"/>
        <end position="29"/>
    </location>
</feature>
<evidence type="ECO:0000313" key="15">
    <source>
        <dbReference type="EMBL" id="PTQ10011.1"/>
    </source>
</evidence>
<feature type="chain" id="PRO_5015536596" evidence="12">
    <location>
        <begin position="30"/>
        <end position="702"/>
    </location>
</feature>
<dbReference type="GO" id="GO:0038023">
    <property type="term" value="F:signaling receptor activity"/>
    <property type="evidence" value="ECO:0007669"/>
    <property type="project" value="InterPro"/>
</dbReference>
<comment type="caution">
    <text evidence="15">The sequence shown here is derived from an EMBL/GenBank/DDBJ whole genome shotgun (WGS) entry which is preliminary data.</text>
</comment>
<dbReference type="Gene3D" id="2.40.170.20">
    <property type="entry name" value="TonB-dependent receptor, beta-barrel domain"/>
    <property type="match status" value="1"/>
</dbReference>
<evidence type="ECO:0000256" key="5">
    <source>
        <dbReference type="ARBA" id="ARBA00022692"/>
    </source>
</evidence>
<feature type="domain" description="TonB-dependent receptor plug" evidence="14">
    <location>
        <begin position="54"/>
        <end position="157"/>
    </location>
</feature>
<name>A0A2T5FW53_9SPHN</name>
<dbReference type="InterPro" id="IPR012910">
    <property type="entry name" value="Plug_dom"/>
</dbReference>
<keyword evidence="5 10" id="KW-0812">Transmembrane</keyword>
<dbReference type="FunFam" id="2.40.170.20:FF:000005">
    <property type="entry name" value="TonB-dependent siderophore receptor"/>
    <property type="match status" value="1"/>
</dbReference>
<dbReference type="InterPro" id="IPR037066">
    <property type="entry name" value="Plug_dom_sf"/>
</dbReference>
<sequence length="702" mass="76709">MNYVAALRSALCCGIASLVFTLPSAPAWAEEAEPATGDILVTGQRQAYRGDVALKDMPQAVSIIDSTLLKDAGITRLDTALDLSAGIARQNNYGGMWDAFAIRGFAGDENFPGGFLINGFNAGRNYSGPRDASNVERIEVLKGPNSALFGRGEPGGTINIVTKKPQFDTEGYVSVSGGSYNSWRGEGDVTTPISDKVAVRVNGAYEKGDSFRDTIEYEKYTVTPSILAKLDDDTSISYEFEYVHNKTPFDRGVVAVDGKLGAIPISRFLGEPGDGPMTIKSRSHQLQFQHDLSKDWGFLIGASYRTSDFSGFGTEALPAAYVTGTQQTVRRRRLFRDHATDNITIRGELSGTVETGSLVHHIVLGADWDSFEHDVLQQRANSTAAKPNAINIYNPVYGNLPALSRFRSELDKQENWGVYLMDQVDLMDRVKLRFGGRYDSFNQDYRFRYTNVITDQAVTKFSPQAGIVFEATDTLSFYGSYGRGFRPNSGAGATGAAFSPETSRSYEVGAKYSSPGGRITSTLALFSMKKNNILTADLANPSFSAAIGEAKSKGVEFDLTGKLPAGFKLWLSYSYIDAEVAKDIVDRDFGRNIPAGSRLLNVPKHSGNVMLMKDIPIGDMELTLGGGVQYVGTRLGEFGTQFELPDYTLARLTAALALTDNIKVHGEVNNLFDEDHYTASYSPNWVNPGMPRNFKVRLTYSF</sequence>
<gene>
    <name evidence="15" type="ORF">CLG96_12770</name>
</gene>
<dbReference type="InterPro" id="IPR039426">
    <property type="entry name" value="TonB-dep_rcpt-like"/>
</dbReference>
<proteinExistence type="inferred from homology"/>
<comment type="similarity">
    <text evidence="2 10 11">Belongs to the TonB-dependent receptor family.</text>
</comment>
<dbReference type="NCBIfam" id="TIGR01783">
    <property type="entry name" value="TonB-siderophor"/>
    <property type="match status" value="1"/>
</dbReference>
<dbReference type="SUPFAM" id="SSF56935">
    <property type="entry name" value="Porins"/>
    <property type="match status" value="1"/>
</dbReference>
<evidence type="ECO:0000259" key="13">
    <source>
        <dbReference type="Pfam" id="PF00593"/>
    </source>
</evidence>
<dbReference type="Pfam" id="PF07715">
    <property type="entry name" value="Plug"/>
    <property type="match status" value="1"/>
</dbReference>
<comment type="subcellular location">
    <subcellularLocation>
        <location evidence="1 10">Cell outer membrane</location>
        <topology evidence="1 10">Multi-pass membrane protein</topology>
    </subcellularLocation>
</comment>
<keyword evidence="3 10" id="KW-0813">Transport</keyword>
<dbReference type="InterPro" id="IPR010105">
    <property type="entry name" value="TonB_sidphr_rcpt"/>
</dbReference>
<protein>
    <submittedName>
        <fullName evidence="15">TonB-dependent siderophore receptor</fullName>
    </submittedName>
</protein>
<keyword evidence="9 10" id="KW-0998">Cell outer membrane</keyword>
<dbReference type="PANTHER" id="PTHR32552">
    <property type="entry name" value="FERRICHROME IRON RECEPTOR-RELATED"/>
    <property type="match status" value="1"/>
</dbReference>